<feature type="transmembrane region" description="Helical" evidence="10">
    <location>
        <begin position="322"/>
        <end position="346"/>
    </location>
</feature>
<evidence type="ECO:0000256" key="6">
    <source>
        <dbReference type="ARBA" id="ARBA00022847"/>
    </source>
</evidence>
<evidence type="ECO:0000259" key="11">
    <source>
        <dbReference type="PROSITE" id="PS50850"/>
    </source>
</evidence>
<feature type="transmembrane region" description="Helical" evidence="10">
    <location>
        <begin position="428"/>
        <end position="448"/>
    </location>
</feature>
<dbReference type="NCBIfam" id="TIGR00879">
    <property type="entry name" value="SP"/>
    <property type="match status" value="1"/>
</dbReference>
<evidence type="ECO:0000256" key="4">
    <source>
        <dbReference type="ARBA" id="ARBA00022597"/>
    </source>
</evidence>
<dbReference type="InterPro" id="IPR003663">
    <property type="entry name" value="Sugar/inositol_transpt"/>
</dbReference>
<comment type="caution">
    <text evidence="12">The sequence shown here is derived from an EMBL/GenBank/DDBJ whole genome shotgun (WGS) entry which is preliminary data.</text>
</comment>
<feature type="transmembrane region" description="Helical" evidence="10">
    <location>
        <begin position="454"/>
        <end position="475"/>
    </location>
</feature>
<dbReference type="InterPro" id="IPR044778">
    <property type="entry name" value="MFS_STP/MST-like_plant"/>
</dbReference>
<dbReference type="PRINTS" id="PR00171">
    <property type="entry name" value="SUGRTRNSPORT"/>
</dbReference>
<feature type="transmembrane region" description="Helical" evidence="10">
    <location>
        <begin position="84"/>
        <end position="103"/>
    </location>
</feature>
<dbReference type="PANTHER" id="PTHR23500:SF30">
    <property type="entry name" value="SUGAR TRANSPORT PROTEIN 3"/>
    <property type="match status" value="1"/>
</dbReference>
<dbReference type="GO" id="GO:0015145">
    <property type="term" value="F:monosaccharide transmembrane transporter activity"/>
    <property type="evidence" value="ECO:0007669"/>
    <property type="project" value="InterPro"/>
</dbReference>
<evidence type="ECO:0000256" key="5">
    <source>
        <dbReference type="ARBA" id="ARBA00022692"/>
    </source>
</evidence>
<dbReference type="PANTHER" id="PTHR23500">
    <property type="entry name" value="SOLUTE CARRIER FAMILY 2, FACILITATED GLUCOSE TRANSPORTER"/>
    <property type="match status" value="1"/>
</dbReference>
<proteinExistence type="inferred from homology"/>
<protein>
    <recommendedName>
        <fullName evidence="11">Major facilitator superfamily (MFS) profile domain-containing protein</fullName>
    </recommendedName>
</protein>
<dbReference type="EMBL" id="JAINDJ010000003">
    <property type="protein sequence ID" value="KAG9452296.1"/>
    <property type="molecule type" value="Genomic_DNA"/>
</dbReference>
<dbReference type="Proteomes" id="UP000825729">
    <property type="component" value="Unassembled WGS sequence"/>
</dbReference>
<evidence type="ECO:0000256" key="2">
    <source>
        <dbReference type="ARBA" id="ARBA00010992"/>
    </source>
</evidence>
<feature type="transmembrane region" description="Helical" evidence="10">
    <location>
        <begin position="353"/>
        <end position="375"/>
    </location>
</feature>
<feature type="transmembrane region" description="Helical" evidence="10">
    <location>
        <begin position="115"/>
        <end position="134"/>
    </location>
</feature>
<dbReference type="GO" id="GO:0016020">
    <property type="term" value="C:membrane"/>
    <property type="evidence" value="ECO:0007669"/>
    <property type="project" value="UniProtKB-SubCell"/>
</dbReference>
<comment type="subcellular location">
    <subcellularLocation>
        <location evidence="1">Membrane</location>
        <topology evidence="1">Multi-pass membrane protein</topology>
    </subcellularLocation>
</comment>
<keyword evidence="3 9" id="KW-0813">Transport</keyword>
<feature type="transmembrane region" description="Helical" evidence="10">
    <location>
        <begin position="288"/>
        <end position="310"/>
    </location>
</feature>
<keyword evidence="5 10" id="KW-0812">Transmembrane</keyword>
<keyword evidence="4" id="KW-0762">Sugar transport</keyword>
<evidence type="ECO:0000256" key="1">
    <source>
        <dbReference type="ARBA" id="ARBA00004141"/>
    </source>
</evidence>
<dbReference type="FunFam" id="1.20.1250.20:FF:000002">
    <property type="entry name" value="Sugar transport protein 13"/>
    <property type="match status" value="1"/>
</dbReference>
<keyword evidence="8 10" id="KW-0472">Membrane</keyword>
<evidence type="ECO:0000256" key="9">
    <source>
        <dbReference type="RuleBase" id="RU003346"/>
    </source>
</evidence>
<dbReference type="SUPFAM" id="SSF103473">
    <property type="entry name" value="MFS general substrate transporter"/>
    <property type="match status" value="1"/>
</dbReference>
<dbReference type="InterPro" id="IPR020846">
    <property type="entry name" value="MFS_dom"/>
</dbReference>
<dbReference type="PROSITE" id="PS50850">
    <property type="entry name" value="MFS"/>
    <property type="match status" value="1"/>
</dbReference>
<dbReference type="PROSITE" id="PS00217">
    <property type="entry name" value="SUGAR_TRANSPORT_2"/>
    <property type="match status" value="1"/>
</dbReference>
<dbReference type="InterPro" id="IPR005829">
    <property type="entry name" value="Sugar_transporter_CS"/>
</dbReference>
<dbReference type="Gene3D" id="1.20.1250.20">
    <property type="entry name" value="MFS general substrate transporter like domains"/>
    <property type="match status" value="1"/>
</dbReference>
<dbReference type="AlphaFoldDB" id="A0AAV7EXC4"/>
<evidence type="ECO:0000256" key="3">
    <source>
        <dbReference type="ARBA" id="ARBA00022448"/>
    </source>
</evidence>
<comment type="similarity">
    <text evidence="2 9">Belongs to the major facilitator superfamily. Sugar transporter (TC 2.A.1.1) family.</text>
</comment>
<keyword evidence="13" id="KW-1185">Reference proteome</keyword>
<name>A0AAV7EXC4_ARIFI</name>
<reference evidence="12 13" key="1">
    <citation type="submission" date="2021-07" db="EMBL/GenBank/DDBJ databases">
        <title>The Aristolochia fimbriata genome: insights into angiosperm evolution, floral development and chemical biosynthesis.</title>
        <authorList>
            <person name="Jiao Y."/>
        </authorList>
    </citation>
    <scope>NUCLEOTIDE SEQUENCE [LARGE SCALE GENOMIC DNA]</scope>
    <source>
        <strain evidence="12">IBCAS-2021</strain>
        <tissue evidence="12">Leaf</tissue>
    </source>
</reference>
<evidence type="ECO:0000256" key="8">
    <source>
        <dbReference type="ARBA" id="ARBA00023136"/>
    </source>
</evidence>
<dbReference type="GO" id="GO:0015293">
    <property type="term" value="F:symporter activity"/>
    <property type="evidence" value="ECO:0007669"/>
    <property type="project" value="UniProtKB-KW"/>
</dbReference>
<dbReference type="Pfam" id="PF00083">
    <property type="entry name" value="Sugar_tr"/>
    <property type="match status" value="1"/>
</dbReference>
<evidence type="ECO:0000256" key="7">
    <source>
        <dbReference type="ARBA" id="ARBA00022989"/>
    </source>
</evidence>
<dbReference type="InterPro" id="IPR036259">
    <property type="entry name" value="MFS_trans_sf"/>
</dbReference>
<dbReference type="CDD" id="cd17361">
    <property type="entry name" value="MFS_STP"/>
    <property type="match status" value="1"/>
</dbReference>
<feature type="transmembrane region" description="Helical" evidence="10">
    <location>
        <begin position="387"/>
        <end position="407"/>
    </location>
</feature>
<keyword evidence="6" id="KW-0769">Symport</keyword>
<keyword evidence="7 10" id="KW-1133">Transmembrane helix</keyword>
<gene>
    <name evidence="12" type="ORF">H6P81_005200</name>
</gene>
<dbReference type="InterPro" id="IPR005828">
    <property type="entry name" value="MFS_sugar_transport-like"/>
</dbReference>
<feature type="domain" description="Major facilitator superfamily (MFS) profile" evidence="11">
    <location>
        <begin position="28"/>
        <end position="479"/>
    </location>
</feature>
<evidence type="ECO:0000313" key="13">
    <source>
        <dbReference type="Proteomes" id="UP000825729"/>
    </source>
</evidence>
<evidence type="ECO:0000256" key="10">
    <source>
        <dbReference type="SAM" id="Phobius"/>
    </source>
</evidence>
<dbReference type="InterPro" id="IPR045262">
    <property type="entry name" value="STP/PLT_plant"/>
</dbReference>
<feature type="transmembrane region" description="Helical" evidence="10">
    <location>
        <begin position="21"/>
        <end position="41"/>
    </location>
</feature>
<dbReference type="PROSITE" id="PS00216">
    <property type="entry name" value="SUGAR_TRANSPORT_1"/>
    <property type="match status" value="1"/>
</dbReference>
<organism evidence="12 13">
    <name type="scientific">Aristolochia fimbriata</name>
    <name type="common">White veined hardy Dutchman's pipe vine</name>
    <dbReference type="NCBI Taxonomy" id="158543"/>
    <lineage>
        <taxon>Eukaryota</taxon>
        <taxon>Viridiplantae</taxon>
        <taxon>Streptophyta</taxon>
        <taxon>Embryophyta</taxon>
        <taxon>Tracheophyta</taxon>
        <taxon>Spermatophyta</taxon>
        <taxon>Magnoliopsida</taxon>
        <taxon>Magnoliidae</taxon>
        <taxon>Piperales</taxon>
        <taxon>Aristolochiaceae</taxon>
        <taxon>Aristolochia</taxon>
    </lineage>
</organism>
<feature type="transmembrane region" description="Helical" evidence="10">
    <location>
        <begin position="203"/>
        <end position="225"/>
    </location>
</feature>
<sequence length="503" mass="54374">MAVGFAGMKSSGGDFYINGRVTPFVILSCMTAAMGGVIFGYDIGISGGVTSMEPFLSKFFPKVRDRMRAGDSGVSNYCKFDSQLLTSFTSSLYVAGLVASFFASTVTRAFGRKPSILMGGAAFLAGAALGGAALNIYMLIIGRLLLGVGVGFANQSVPLYLSEMPPPRYRGAINNGFQFSIGIGALSANLINYGTEKIPAGYGWRISLAMAAVPAFLLTLGAFFLPETPNSLIQQEGNQHEALKMLQKVRGTEDVQAEFDDLIKANEVAKTVNHPFRNIIRRRYRPQLVMAIAIPFFQQVTGINVIAFYAPLLFRTIGLGESASLMSAVVTGLVGTGSTFMSMVLVDRLGRRTLFMVGGIQMLVSQLAIGAIMAAQLGDYGGLSTGYAYLVLILISVYVAGFGWSWGPLGWLVPSEIFPLEIRSSAQSITVAVSFVFTFAVAQTFLSMLCHFKWGIFLFFGGWVAAMTGFVYLLLPETGNTPIEVMDRVWMEHWFWKSVLVAN</sequence>
<accession>A0AAV7EXC4</accession>
<evidence type="ECO:0000313" key="12">
    <source>
        <dbReference type="EMBL" id="KAG9452296.1"/>
    </source>
</evidence>